<dbReference type="InterPro" id="IPR036277">
    <property type="entry name" value="SMC_hinge_sf"/>
</dbReference>
<name>A0A8C9FKN4_PAVCR</name>
<evidence type="ECO:0000313" key="6">
    <source>
        <dbReference type="Proteomes" id="UP000694428"/>
    </source>
</evidence>
<evidence type="ECO:0000256" key="1">
    <source>
        <dbReference type="ARBA" id="ARBA00004286"/>
    </source>
</evidence>
<feature type="coiled-coil region" evidence="4">
    <location>
        <begin position="187"/>
        <end position="291"/>
    </location>
</feature>
<evidence type="ECO:0000256" key="4">
    <source>
        <dbReference type="SAM" id="Coils"/>
    </source>
</evidence>
<evidence type="ECO:0000256" key="2">
    <source>
        <dbReference type="ARBA" id="ARBA00022454"/>
    </source>
</evidence>
<reference evidence="5" key="2">
    <citation type="submission" date="2025-09" db="UniProtKB">
        <authorList>
            <consortium name="Ensembl"/>
        </authorList>
    </citation>
    <scope>IDENTIFICATION</scope>
</reference>
<organism evidence="5 6">
    <name type="scientific">Pavo cristatus</name>
    <name type="common">Indian peafowl</name>
    <name type="synonym">Blue peafowl</name>
    <dbReference type="NCBI Taxonomy" id="9049"/>
    <lineage>
        <taxon>Eukaryota</taxon>
        <taxon>Metazoa</taxon>
        <taxon>Chordata</taxon>
        <taxon>Craniata</taxon>
        <taxon>Vertebrata</taxon>
        <taxon>Euteleostomi</taxon>
        <taxon>Archelosauria</taxon>
        <taxon>Archosauria</taxon>
        <taxon>Dinosauria</taxon>
        <taxon>Saurischia</taxon>
        <taxon>Theropoda</taxon>
        <taxon>Coelurosauria</taxon>
        <taxon>Aves</taxon>
        <taxon>Neognathae</taxon>
        <taxon>Galloanserae</taxon>
        <taxon>Galliformes</taxon>
        <taxon>Phasianidae</taxon>
        <taxon>Phasianinae</taxon>
        <taxon>Pavo</taxon>
    </lineage>
</organism>
<feature type="coiled-coil region" evidence="4">
    <location>
        <begin position="344"/>
        <end position="437"/>
    </location>
</feature>
<dbReference type="SUPFAM" id="SSF75553">
    <property type="entry name" value="Smc hinge domain"/>
    <property type="match status" value="1"/>
</dbReference>
<evidence type="ECO:0000313" key="5">
    <source>
        <dbReference type="Ensembl" id="ENSPSTP00000016530.1"/>
    </source>
</evidence>
<dbReference type="Gene3D" id="3.30.70.1620">
    <property type="match status" value="1"/>
</dbReference>
<keyword evidence="2" id="KW-0158">Chromosome</keyword>
<keyword evidence="3 4" id="KW-0175">Coiled coil</keyword>
<accession>A0A8C9FKN4</accession>
<dbReference type="GO" id="GO:0005524">
    <property type="term" value="F:ATP binding"/>
    <property type="evidence" value="ECO:0007669"/>
    <property type="project" value="InterPro"/>
</dbReference>
<dbReference type="GO" id="GO:0005634">
    <property type="term" value="C:nucleus"/>
    <property type="evidence" value="ECO:0007669"/>
    <property type="project" value="TreeGrafter"/>
</dbReference>
<dbReference type="GO" id="GO:0030893">
    <property type="term" value="C:meiotic cohesin complex"/>
    <property type="evidence" value="ECO:0007669"/>
    <property type="project" value="TreeGrafter"/>
</dbReference>
<dbReference type="PANTHER" id="PTHR18937:SF147">
    <property type="entry name" value="STRUCTURAL MAINTENANCE OF CHROMOSOMES PROTEIN 1B"/>
    <property type="match status" value="1"/>
</dbReference>
<sequence>MGYLKLLIVKDFKSWRGEQLIGPFKRFNCIIGPNGSGRRLGRGQGHLVALCVLHSCQHGGFCCLCTENRMKIFHLDMVCYYNTNFKWCIFALKVRPINERLREIKGAKMIVDVVQTPFPLLKKVIQFVSGNGLVCETVKEARQIAFDGPVRLKTVSLDGTLFLKSGVISGGSSDLRVKARCWDDKEINKMKERRDALITELKDLMKIKRKETDLKQLQAQCHGTQTRLKYAQSELDLIKKKHLPNLYMEKSKLESELVNTESEHDMIKEGVVQRRLKIEEFQKQINEAEDAVFQEFCEEIGIENIRVYEQEHVRKQQEIDKRRLEFENQKTRLSVQLEYNRERLQKLTDTVSKLRDTIHKDESEITGLQKDEEKHLKRVNEIEEEERHLKDRLSAQKSEIIEAQSEWFCAFCVCREAATLQKEAAAIEASLEDKRLRRHNMLLECKVQDLKIHLLAGSLDDISEVELGTETEDTQTTGIYEREEAIKIDYSGLPKDLKDLESDKEIEAHLNQIQQEIKSKESILMKTAVPNLRAVEKLRIARTKFQESTEAFETSRKEARISKQEFEEVKKKRYELFSQCFEHASMVIDQVYKKLCRNSSAQLPTLPPRSPLLSFLPFMYAFCEVPGFWYVTNFPCINTTDDEALFCSLPLLVAQSKSTRTNLFVFIPKVSIFIREQAHKQFQMVVISLKEEFYSKADALIGVCPEHDDFMFSRVLTLDLTQYPEDEEETENHKRSPLE</sequence>
<dbReference type="Ensembl" id="ENSPSTT00000017321.1">
    <property type="protein sequence ID" value="ENSPSTP00000016530.1"/>
    <property type="gene ID" value="ENSPSTG00000011749.1"/>
</dbReference>
<keyword evidence="6" id="KW-1185">Reference proteome</keyword>
<proteinExistence type="predicted"/>
<protein>
    <submittedName>
        <fullName evidence="5">Structural maintenance of chromosomes 1B</fullName>
    </submittedName>
</protein>
<dbReference type="GO" id="GO:0003677">
    <property type="term" value="F:DNA binding"/>
    <property type="evidence" value="ECO:0007669"/>
    <property type="project" value="TreeGrafter"/>
</dbReference>
<dbReference type="AlphaFoldDB" id="A0A8C9FKN4"/>
<dbReference type="Proteomes" id="UP000694428">
    <property type="component" value="Unplaced"/>
</dbReference>
<dbReference type="PANTHER" id="PTHR18937">
    <property type="entry name" value="STRUCTURAL MAINTENANCE OF CHROMOSOMES SMC FAMILY MEMBER"/>
    <property type="match status" value="1"/>
</dbReference>
<evidence type="ECO:0000256" key="3">
    <source>
        <dbReference type="ARBA" id="ARBA00023054"/>
    </source>
</evidence>
<reference evidence="5" key="1">
    <citation type="submission" date="2025-08" db="UniProtKB">
        <authorList>
            <consortium name="Ensembl"/>
        </authorList>
    </citation>
    <scope>IDENTIFICATION</scope>
</reference>
<dbReference type="GO" id="GO:0007062">
    <property type="term" value="P:sister chromatid cohesion"/>
    <property type="evidence" value="ECO:0007669"/>
    <property type="project" value="TreeGrafter"/>
</dbReference>
<comment type="subcellular location">
    <subcellularLocation>
        <location evidence="1">Chromosome</location>
    </subcellularLocation>
</comment>
<dbReference type="InterPro" id="IPR027417">
    <property type="entry name" value="P-loop_NTPase"/>
</dbReference>
<dbReference type="Gene3D" id="3.40.50.300">
    <property type="entry name" value="P-loop containing nucleotide triphosphate hydrolases"/>
    <property type="match status" value="2"/>
</dbReference>